<keyword evidence="8 11" id="KW-0030">Aminoacyl-tRNA synthetase</keyword>
<evidence type="ECO:0000256" key="5">
    <source>
        <dbReference type="ARBA" id="ARBA00022741"/>
    </source>
</evidence>
<comment type="similarity">
    <text evidence="1">Belongs to the class-I aminoacyl-tRNA synthetase family.</text>
</comment>
<comment type="catalytic activity">
    <reaction evidence="9">
        <text>tRNA(Leu) + L-leucine + ATP = L-leucyl-tRNA(Leu) + AMP + diphosphate</text>
        <dbReference type="Rhea" id="RHEA:11688"/>
        <dbReference type="Rhea" id="RHEA-COMP:9613"/>
        <dbReference type="Rhea" id="RHEA-COMP:9622"/>
        <dbReference type="ChEBI" id="CHEBI:30616"/>
        <dbReference type="ChEBI" id="CHEBI:33019"/>
        <dbReference type="ChEBI" id="CHEBI:57427"/>
        <dbReference type="ChEBI" id="CHEBI:78442"/>
        <dbReference type="ChEBI" id="CHEBI:78494"/>
        <dbReference type="ChEBI" id="CHEBI:456215"/>
        <dbReference type="EC" id="6.1.1.4"/>
    </reaction>
</comment>
<dbReference type="PATRIC" id="fig|1117108.3.peg.649"/>
<dbReference type="Gene3D" id="1.10.730.10">
    <property type="entry name" value="Isoleucyl-tRNA Synthetase, Domain 1"/>
    <property type="match status" value="1"/>
</dbReference>
<evidence type="ECO:0000313" key="11">
    <source>
        <dbReference type="EMBL" id="EPY08925.1"/>
    </source>
</evidence>
<dbReference type="GO" id="GO:0004823">
    <property type="term" value="F:leucine-tRNA ligase activity"/>
    <property type="evidence" value="ECO:0007669"/>
    <property type="project" value="UniProtKB-EC"/>
</dbReference>
<dbReference type="GO" id="GO:0005524">
    <property type="term" value="F:ATP binding"/>
    <property type="evidence" value="ECO:0007669"/>
    <property type="project" value="UniProtKB-KW"/>
</dbReference>
<dbReference type="Proteomes" id="UP000015344">
    <property type="component" value="Unassembled WGS sequence"/>
</dbReference>
<dbReference type="InterPro" id="IPR009080">
    <property type="entry name" value="tRNAsynth_Ia_anticodon-bd"/>
</dbReference>
<dbReference type="Pfam" id="PF08264">
    <property type="entry name" value="Anticodon_1"/>
    <property type="match status" value="1"/>
</dbReference>
<dbReference type="GO" id="GO:0005829">
    <property type="term" value="C:cytosol"/>
    <property type="evidence" value="ECO:0007669"/>
    <property type="project" value="TreeGrafter"/>
</dbReference>
<evidence type="ECO:0000256" key="1">
    <source>
        <dbReference type="ARBA" id="ARBA00005594"/>
    </source>
</evidence>
<keyword evidence="7" id="KW-0648">Protein biosynthesis</keyword>
<dbReference type="EMBL" id="ATMT01000007">
    <property type="protein sequence ID" value="EPY08925.1"/>
    <property type="molecule type" value="Genomic_DNA"/>
</dbReference>
<gene>
    <name evidence="11" type="primary">leuS</name>
    <name evidence="11" type="ORF">PAALTS15_03107</name>
</gene>
<keyword evidence="6" id="KW-0067">ATP-binding</keyword>
<comment type="caution">
    <text evidence="11">The sequence shown here is derived from an EMBL/GenBank/DDBJ whole genome shotgun (WGS) entry which is preliminary data.</text>
</comment>
<dbReference type="PANTHER" id="PTHR43740:SF2">
    <property type="entry name" value="LEUCINE--TRNA LIGASE, MITOCHONDRIAL"/>
    <property type="match status" value="1"/>
</dbReference>
<proteinExistence type="inferred from homology"/>
<dbReference type="PANTHER" id="PTHR43740">
    <property type="entry name" value="LEUCYL-TRNA SYNTHETASE"/>
    <property type="match status" value="1"/>
</dbReference>
<dbReference type="AlphaFoldDB" id="S9UEL1"/>
<keyword evidence="5" id="KW-0547">Nucleotide-binding</keyword>
<reference evidence="11 12" key="1">
    <citation type="submission" date="2013-05" db="EMBL/GenBank/DDBJ databases">
        <authorList>
            <person name="Strain E.A."/>
            <person name="Brown E."/>
            <person name="Allard M.W."/>
            <person name="Luo Y.L."/>
        </authorList>
    </citation>
    <scope>NUCLEOTIDE SEQUENCE [LARGE SCALE GENOMIC DNA]</scope>
    <source>
        <strain evidence="11 12">TS-15</strain>
    </source>
</reference>
<evidence type="ECO:0000256" key="9">
    <source>
        <dbReference type="ARBA" id="ARBA00047469"/>
    </source>
</evidence>
<evidence type="ECO:0000256" key="4">
    <source>
        <dbReference type="ARBA" id="ARBA00022598"/>
    </source>
</evidence>
<dbReference type="GO" id="GO:0006429">
    <property type="term" value="P:leucyl-tRNA aminoacylation"/>
    <property type="evidence" value="ECO:0007669"/>
    <property type="project" value="InterPro"/>
</dbReference>
<evidence type="ECO:0000256" key="3">
    <source>
        <dbReference type="ARBA" id="ARBA00022490"/>
    </source>
</evidence>
<evidence type="ECO:0000313" key="12">
    <source>
        <dbReference type="Proteomes" id="UP000015344"/>
    </source>
</evidence>
<dbReference type="eggNOG" id="COG0495">
    <property type="taxonomic scope" value="Bacteria"/>
</dbReference>
<keyword evidence="4 11" id="KW-0436">Ligase</keyword>
<keyword evidence="3" id="KW-0963">Cytoplasm</keyword>
<evidence type="ECO:0000259" key="10">
    <source>
        <dbReference type="Pfam" id="PF08264"/>
    </source>
</evidence>
<dbReference type="InterPro" id="IPR013155">
    <property type="entry name" value="M/V/L/I-tRNA-synth_anticd-bd"/>
</dbReference>
<feature type="non-terminal residue" evidence="11">
    <location>
        <position position="1"/>
    </location>
</feature>
<organism evidence="11 12">
    <name type="scientific">Paenibacillus alvei TS-15</name>
    <dbReference type="NCBI Taxonomy" id="1117108"/>
    <lineage>
        <taxon>Bacteria</taxon>
        <taxon>Bacillati</taxon>
        <taxon>Bacillota</taxon>
        <taxon>Bacilli</taxon>
        <taxon>Bacillales</taxon>
        <taxon>Paenibacillaceae</taxon>
        <taxon>Paenibacillus</taxon>
    </lineage>
</organism>
<protein>
    <recommendedName>
        <fullName evidence="2">leucine--tRNA ligase</fullName>
        <ecNumber evidence="2">6.1.1.4</ecNumber>
    </recommendedName>
</protein>
<dbReference type="SUPFAM" id="SSF47323">
    <property type="entry name" value="Anticodon-binding domain of a subclass of class I aminoacyl-tRNA synthetases"/>
    <property type="match status" value="1"/>
</dbReference>
<dbReference type="EC" id="6.1.1.4" evidence="2"/>
<evidence type="ECO:0000256" key="2">
    <source>
        <dbReference type="ARBA" id="ARBA00013164"/>
    </source>
</evidence>
<evidence type="ECO:0000256" key="7">
    <source>
        <dbReference type="ARBA" id="ARBA00022917"/>
    </source>
</evidence>
<accession>S9UEL1</accession>
<evidence type="ECO:0000256" key="6">
    <source>
        <dbReference type="ARBA" id="ARBA00022840"/>
    </source>
</evidence>
<dbReference type="RefSeq" id="WP_021258188.1">
    <property type="nucleotide sequence ID" value="NZ_ATMT01000007.1"/>
</dbReference>
<feature type="domain" description="Methionyl/Valyl/Leucyl/Isoleucyl-tRNA synthetase anticodon-binding" evidence="10">
    <location>
        <begin position="1"/>
        <end position="58"/>
    </location>
</feature>
<sequence length="95" mass="10354">PHIAEELWQRLGYQESITYAAWPTYDESLTVDAEAEIVIQVNGKIVCRANVAADADEEAMQQKAMSLANVQDAIAGKTVRKVIAVKGRLVNIVVG</sequence>
<evidence type="ECO:0000256" key="8">
    <source>
        <dbReference type="ARBA" id="ARBA00023146"/>
    </source>
</evidence>
<name>S9UEL1_PAEAL</name>
<dbReference type="InterPro" id="IPR002302">
    <property type="entry name" value="Leu-tRNA-ligase"/>
</dbReference>